<organism evidence="2">
    <name type="scientific">marine sediment metagenome</name>
    <dbReference type="NCBI Taxonomy" id="412755"/>
    <lineage>
        <taxon>unclassified sequences</taxon>
        <taxon>metagenomes</taxon>
        <taxon>ecological metagenomes</taxon>
    </lineage>
</organism>
<evidence type="ECO:0000256" key="1">
    <source>
        <dbReference type="SAM" id="Coils"/>
    </source>
</evidence>
<dbReference type="AlphaFoldDB" id="X1FNA4"/>
<protein>
    <submittedName>
        <fullName evidence="2">Uncharacterized protein</fullName>
    </submittedName>
</protein>
<reference evidence="2" key="1">
    <citation type="journal article" date="2014" name="Front. Microbiol.">
        <title>High frequency of phylogenetically diverse reductive dehalogenase-homologous genes in deep subseafloor sedimentary metagenomes.</title>
        <authorList>
            <person name="Kawai M."/>
            <person name="Futagami T."/>
            <person name="Toyoda A."/>
            <person name="Takaki Y."/>
            <person name="Nishi S."/>
            <person name="Hori S."/>
            <person name="Arai W."/>
            <person name="Tsubouchi T."/>
            <person name="Morono Y."/>
            <person name="Uchiyama I."/>
            <person name="Ito T."/>
            <person name="Fujiyama A."/>
            <person name="Inagaki F."/>
            <person name="Takami H."/>
        </authorList>
    </citation>
    <scope>NUCLEOTIDE SEQUENCE</scope>
    <source>
        <strain evidence="2">Expedition CK06-06</strain>
    </source>
</reference>
<name>X1FNA4_9ZZZZ</name>
<sequence>MLSFKSVNRSLNSAALAAEKEKEELTKIREWYEKEIELIKVKLEEERDALIETANQSEESADVQKKAVQGIKDEYAELITKIDEVGDAVERAAKKAASEAFLAGVPTIEETGYIPPYVPELQLGTSRVPKTGIYKLDVGERVTPAAQNTYDQRKREINININNPVVRNDHKSG</sequence>
<feature type="coiled-coil region" evidence="1">
    <location>
        <begin position="8"/>
        <end position="60"/>
    </location>
</feature>
<keyword evidence="1" id="KW-0175">Coiled coil</keyword>
<evidence type="ECO:0000313" key="2">
    <source>
        <dbReference type="EMBL" id="GAH33965.1"/>
    </source>
</evidence>
<comment type="caution">
    <text evidence="2">The sequence shown here is derived from an EMBL/GenBank/DDBJ whole genome shotgun (WGS) entry which is preliminary data.</text>
</comment>
<accession>X1FNA4</accession>
<gene>
    <name evidence="2" type="ORF">S03H2_12952</name>
</gene>
<feature type="non-terminal residue" evidence="2">
    <location>
        <position position="173"/>
    </location>
</feature>
<proteinExistence type="predicted"/>
<dbReference type="EMBL" id="BARU01006582">
    <property type="protein sequence ID" value="GAH33965.1"/>
    <property type="molecule type" value="Genomic_DNA"/>
</dbReference>